<evidence type="ECO:0000256" key="4">
    <source>
        <dbReference type="ARBA" id="ARBA00022989"/>
    </source>
</evidence>
<evidence type="ECO:0000256" key="6">
    <source>
        <dbReference type="SAM" id="Phobius"/>
    </source>
</evidence>
<name>A0ABT3PLM6_9BACT</name>
<feature type="transmembrane region" description="Helical" evidence="6">
    <location>
        <begin position="7"/>
        <end position="25"/>
    </location>
</feature>
<keyword evidence="5 6" id="KW-0472">Membrane</keyword>
<feature type="transmembrane region" description="Helical" evidence="6">
    <location>
        <begin position="207"/>
        <end position="230"/>
    </location>
</feature>
<evidence type="ECO:0000256" key="3">
    <source>
        <dbReference type="ARBA" id="ARBA00022692"/>
    </source>
</evidence>
<reference evidence="7 8" key="1">
    <citation type="submission" date="2021-03" db="EMBL/GenBank/DDBJ databases">
        <title>Aliifodinibius sp. nov., a new bacterium isolated from saline soil.</title>
        <authorList>
            <person name="Galisteo C."/>
            <person name="De La Haba R."/>
            <person name="Sanchez-Porro C."/>
            <person name="Ventosa A."/>
        </authorList>
    </citation>
    <scope>NUCLEOTIDE SEQUENCE [LARGE SCALE GENOMIC DNA]</scope>
    <source>
        <strain evidence="7 8">1BSP15-2V2</strain>
    </source>
</reference>
<comment type="similarity">
    <text evidence="2">Belongs to the TMEM19 family.</text>
</comment>
<dbReference type="PANTHER" id="PTHR13353:SF5">
    <property type="entry name" value="TRANSMEMBRANE PROTEIN 19"/>
    <property type="match status" value="1"/>
</dbReference>
<comment type="caution">
    <text evidence="7">The sequence shown here is derived from an EMBL/GenBank/DDBJ whole genome shotgun (WGS) entry which is preliminary data.</text>
</comment>
<proteinExistence type="inferred from homology"/>
<keyword evidence="3 6" id="KW-0812">Transmembrane</keyword>
<protein>
    <submittedName>
        <fullName evidence="7">DUF92 domain-containing protein</fullName>
    </submittedName>
</protein>
<dbReference type="Pfam" id="PF01940">
    <property type="entry name" value="DUF92"/>
    <property type="match status" value="1"/>
</dbReference>
<evidence type="ECO:0000256" key="1">
    <source>
        <dbReference type="ARBA" id="ARBA00004141"/>
    </source>
</evidence>
<evidence type="ECO:0000313" key="7">
    <source>
        <dbReference type="EMBL" id="MCW9706826.1"/>
    </source>
</evidence>
<dbReference type="PANTHER" id="PTHR13353">
    <property type="entry name" value="TRANSMEMBRANE PROTEIN 19"/>
    <property type="match status" value="1"/>
</dbReference>
<dbReference type="EMBL" id="JAGGJA010000004">
    <property type="protein sequence ID" value="MCW9706826.1"/>
    <property type="molecule type" value="Genomic_DNA"/>
</dbReference>
<dbReference type="Proteomes" id="UP001207918">
    <property type="component" value="Unassembled WGS sequence"/>
</dbReference>
<gene>
    <name evidence="7" type="ORF">J6I44_08150</name>
</gene>
<comment type="subcellular location">
    <subcellularLocation>
        <location evidence="1">Membrane</location>
        <topology evidence="1">Multi-pass membrane protein</topology>
    </subcellularLocation>
</comment>
<keyword evidence="4 6" id="KW-1133">Transmembrane helix</keyword>
<feature type="transmembrane region" description="Helical" evidence="6">
    <location>
        <begin position="250"/>
        <end position="270"/>
    </location>
</feature>
<accession>A0ABT3PLM6</accession>
<dbReference type="InterPro" id="IPR002794">
    <property type="entry name" value="DUF92_TMEM19"/>
</dbReference>
<sequence length="271" mass="29314">MLFTDRKLNVLFSFIGIFVFVLVGLPNYWNIIWGILLAFLFSLSAFLLHHLTLDGMFAATIVGIFILGIGGWSAALVVLLFFISSSIFSQTELSPGLGISDRSRRDGLQVWANGFWMVFFLMLTAITGDQTFLVAALTAIAVATADTWATELRSEKQGATYLVTIYEQVPPGTDGAISLQGTIWSLLGSSLIAGASIYVFSLQLSIFFCIFIAGFLGGLLDSYLGATFQQNSKPAVVPGTRHYLNIDNNMVNALSTGAGALLAIILNLIFI</sequence>
<keyword evidence="8" id="KW-1185">Reference proteome</keyword>
<feature type="transmembrane region" description="Helical" evidence="6">
    <location>
        <begin position="61"/>
        <end position="88"/>
    </location>
</feature>
<feature type="transmembrane region" description="Helical" evidence="6">
    <location>
        <begin position="31"/>
        <end position="49"/>
    </location>
</feature>
<evidence type="ECO:0000313" key="8">
    <source>
        <dbReference type="Proteomes" id="UP001207918"/>
    </source>
</evidence>
<evidence type="ECO:0000256" key="2">
    <source>
        <dbReference type="ARBA" id="ARBA00009012"/>
    </source>
</evidence>
<organism evidence="7 8">
    <name type="scientific">Fodinibius salsisoli</name>
    <dbReference type="NCBI Taxonomy" id="2820877"/>
    <lineage>
        <taxon>Bacteria</taxon>
        <taxon>Pseudomonadati</taxon>
        <taxon>Balneolota</taxon>
        <taxon>Balneolia</taxon>
        <taxon>Balneolales</taxon>
        <taxon>Balneolaceae</taxon>
        <taxon>Fodinibius</taxon>
    </lineage>
</organism>
<evidence type="ECO:0000256" key="5">
    <source>
        <dbReference type="ARBA" id="ARBA00023136"/>
    </source>
</evidence>
<dbReference type="RefSeq" id="WP_265765558.1">
    <property type="nucleotide sequence ID" value="NZ_JAGGJA010000004.1"/>
</dbReference>